<accession>A0A8D8T687</accession>
<reference evidence="1" key="1">
    <citation type="submission" date="2021-05" db="EMBL/GenBank/DDBJ databases">
        <authorList>
            <person name="Alioto T."/>
            <person name="Alioto T."/>
            <person name="Gomez Garrido J."/>
        </authorList>
    </citation>
    <scope>NUCLEOTIDE SEQUENCE</scope>
</reference>
<name>A0A8D8T687_9HEMI</name>
<sequence>MKEAHFWESRAWNPFTTEDMKEAHFPHSEKNHPEFLGPQALKVNLGKSPNHGLEKNHPSTFWKKQPHNFQQLLLDFQIKLPDEICWMVKNTIGNLYNASLLLYRNTQPFYFIHPIFWLSHAPNYPNSVDKPTVLQCVCSKYI</sequence>
<dbReference type="EMBL" id="HBUF01260568">
    <property type="protein sequence ID" value="CAG6682744.1"/>
    <property type="molecule type" value="Transcribed_RNA"/>
</dbReference>
<dbReference type="EMBL" id="HBUF01260569">
    <property type="protein sequence ID" value="CAG6682746.1"/>
    <property type="molecule type" value="Transcribed_RNA"/>
</dbReference>
<dbReference type="AlphaFoldDB" id="A0A8D8T687"/>
<organism evidence="1">
    <name type="scientific">Cacopsylla melanoneura</name>
    <dbReference type="NCBI Taxonomy" id="428564"/>
    <lineage>
        <taxon>Eukaryota</taxon>
        <taxon>Metazoa</taxon>
        <taxon>Ecdysozoa</taxon>
        <taxon>Arthropoda</taxon>
        <taxon>Hexapoda</taxon>
        <taxon>Insecta</taxon>
        <taxon>Pterygota</taxon>
        <taxon>Neoptera</taxon>
        <taxon>Paraneoptera</taxon>
        <taxon>Hemiptera</taxon>
        <taxon>Sternorrhyncha</taxon>
        <taxon>Psylloidea</taxon>
        <taxon>Psyllidae</taxon>
        <taxon>Psyllinae</taxon>
        <taxon>Cacopsylla</taxon>
    </lineage>
</organism>
<proteinExistence type="predicted"/>
<protein>
    <submittedName>
        <fullName evidence="1">Uncharacterized protein</fullName>
    </submittedName>
</protein>
<evidence type="ECO:0000313" key="1">
    <source>
        <dbReference type="EMBL" id="CAG6682746.1"/>
    </source>
</evidence>